<dbReference type="InterPro" id="IPR006103">
    <property type="entry name" value="Glyco_hydro_2_cat"/>
</dbReference>
<dbReference type="RefSeq" id="WP_068702289.1">
    <property type="nucleotide sequence ID" value="NZ_BDCR01000001.1"/>
</dbReference>
<dbReference type="InterPro" id="IPR036156">
    <property type="entry name" value="Beta-gal/glucu_dom_sf"/>
</dbReference>
<dbReference type="Proteomes" id="UP000076586">
    <property type="component" value="Unassembled WGS sequence"/>
</dbReference>
<gene>
    <name evidence="10" type="ORF">PJIAN_1846</name>
</gene>
<feature type="domain" description="Glycoside hydrolase family 2" evidence="9">
    <location>
        <begin position="710"/>
        <end position="794"/>
    </location>
</feature>
<dbReference type="OrthoDB" id="9801077at2"/>
<keyword evidence="2" id="KW-0378">Hydrolase</keyword>
<comment type="similarity">
    <text evidence="1">Belongs to the glycosyl hydrolase 2 family.</text>
</comment>
<dbReference type="Gene3D" id="3.20.20.80">
    <property type="entry name" value="Glycosidases"/>
    <property type="match status" value="1"/>
</dbReference>
<feature type="domain" description="Glycoside hydrolase family 2 catalytic" evidence="7">
    <location>
        <begin position="330"/>
        <end position="446"/>
    </location>
</feature>
<reference evidence="11" key="1">
    <citation type="submission" date="2016-04" db="EMBL/GenBank/DDBJ databases">
        <title>Draft genome sequence of Paludibacter jiangxiensis strain NM7.</title>
        <authorList>
            <person name="Qiu Y."/>
            <person name="Matsuura N."/>
            <person name="Ohashi A."/>
            <person name="Tourlousse M.D."/>
            <person name="Sekiguchi Y."/>
        </authorList>
    </citation>
    <scope>NUCLEOTIDE SEQUENCE [LARGE SCALE GENOMIC DNA]</scope>
    <source>
        <strain evidence="11">NM7</strain>
    </source>
</reference>
<feature type="domain" description="Glycosyl hydrolases family 2 sugar binding" evidence="8">
    <location>
        <begin position="85"/>
        <end position="195"/>
    </location>
</feature>
<evidence type="ECO:0000259" key="6">
    <source>
        <dbReference type="Pfam" id="PF00703"/>
    </source>
</evidence>
<dbReference type="PANTHER" id="PTHR42732:SF1">
    <property type="entry name" value="BETA-MANNOSIDASE"/>
    <property type="match status" value="1"/>
</dbReference>
<dbReference type="InterPro" id="IPR051913">
    <property type="entry name" value="GH2_Domain-Containing"/>
</dbReference>
<feature type="domain" description="Glycoside hydrolase family 2 immunoglobulin-like beta-sandwich" evidence="6">
    <location>
        <begin position="220"/>
        <end position="320"/>
    </location>
</feature>
<feature type="chain" id="PRO_5007904938" evidence="5">
    <location>
        <begin position="21"/>
        <end position="867"/>
    </location>
</feature>
<dbReference type="InterPro" id="IPR006102">
    <property type="entry name" value="Ig-like_GH2"/>
</dbReference>
<evidence type="ECO:0000256" key="5">
    <source>
        <dbReference type="SAM" id="SignalP"/>
    </source>
</evidence>
<evidence type="ECO:0000259" key="9">
    <source>
        <dbReference type="Pfam" id="PF18565"/>
    </source>
</evidence>
<evidence type="ECO:0000313" key="10">
    <source>
        <dbReference type="EMBL" id="GAT62253.1"/>
    </source>
</evidence>
<dbReference type="Pfam" id="PF02837">
    <property type="entry name" value="Glyco_hydro_2_N"/>
    <property type="match status" value="1"/>
</dbReference>
<feature type="region of interest" description="Disordered" evidence="4">
    <location>
        <begin position="831"/>
        <end position="867"/>
    </location>
</feature>
<dbReference type="PANTHER" id="PTHR42732">
    <property type="entry name" value="BETA-GALACTOSIDASE"/>
    <property type="match status" value="1"/>
</dbReference>
<dbReference type="STRING" id="681398.PJIAN_1846"/>
<organism evidence="10 11">
    <name type="scientific">Paludibacter jiangxiensis</name>
    <dbReference type="NCBI Taxonomy" id="681398"/>
    <lineage>
        <taxon>Bacteria</taxon>
        <taxon>Pseudomonadati</taxon>
        <taxon>Bacteroidota</taxon>
        <taxon>Bacteroidia</taxon>
        <taxon>Bacteroidales</taxon>
        <taxon>Paludibacteraceae</taxon>
        <taxon>Paludibacter</taxon>
    </lineage>
</organism>
<dbReference type="GO" id="GO:0004553">
    <property type="term" value="F:hydrolase activity, hydrolyzing O-glycosyl compounds"/>
    <property type="evidence" value="ECO:0007669"/>
    <property type="project" value="InterPro"/>
</dbReference>
<dbReference type="SUPFAM" id="SSF51445">
    <property type="entry name" value="(Trans)glycosidases"/>
    <property type="match status" value="1"/>
</dbReference>
<dbReference type="GO" id="GO:0005975">
    <property type="term" value="P:carbohydrate metabolic process"/>
    <property type="evidence" value="ECO:0007669"/>
    <property type="project" value="InterPro"/>
</dbReference>
<dbReference type="SUPFAM" id="SSF49303">
    <property type="entry name" value="beta-Galactosidase/glucuronidase domain"/>
    <property type="match status" value="1"/>
</dbReference>
<feature type="signal peptide" evidence="5">
    <location>
        <begin position="1"/>
        <end position="20"/>
    </location>
</feature>
<accession>A0A170Z1E5</accession>
<evidence type="ECO:0000259" key="8">
    <source>
        <dbReference type="Pfam" id="PF02837"/>
    </source>
</evidence>
<keyword evidence="5" id="KW-0732">Signal</keyword>
<dbReference type="InterPro" id="IPR017853">
    <property type="entry name" value="GH"/>
</dbReference>
<name>A0A170Z1E5_9BACT</name>
<dbReference type="InterPro" id="IPR040605">
    <property type="entry name" value="Glyco_hydro2_dom5"/>
</dbReference>
<evidence type="ECO:0000313" key="11">
    <source>
        <dbReference type="Proteomes" id="UP000076586"/>
    </source>
</evidence>
<dbReference type="InterPro" id="IPR006104">
    <property type="entry name" value="Glyco_hydro_2_N"/>
</dbReference>
<protein>
    <submittedName>
        <fullName evidence="10">Beta-galactosidase</fullName>
    </submittedName>
</protein>
<feature type="compositionally biased region" description="Basic and acidic residues" evidence="4">
    <location>
        <begin position="841"/>
        <end position="867"/>
    </location>
</feature>
<dbReference type="InterPro" id="IPR008979">
    <property type="entry name" value="Galactose-bd-like_sf"/>
</dbReference>
<dbReference type="Pfam" id="PF00703">
    <property type="entry name" value="Glyco_hydro_2"/>
    <property type="match status" value="1"/>
</dbReference>
<evidence type="ECO:0000256" key="2">
    <source>
        <dbReference type="ARBA" id="ARBA00022801"/>
    </source>
</evidence>
<dbReference type="Gene3D" id="2.60.40.10">
    <property type="entry name" value="Immunoglobulins"/>
    <property type="match status" value="2"/>
</dbReference>
<keyword evidence="3" id="KW-0326">Glycosidase</keyword>
<evidence type="ECO:0000256" key="1">
    <source>
        <dbReference type="ARBA" id="ARBA00007401"/>
    </source>
</evidence>
<evidence type="ECO:0000256" key="3">
    <source>
        <dbReference type="ARBA" id="ARBA00023295"/>
    </source>
</evidence>
<dbReference type="Pfam" id="PF18565">
    <property type="entry name" value="Glyco_hydro2_C5"/>
    <property type="match status" value="1"/>
</dbReference>
<keyword evidence="11" id="KW-1185">Reference proteome</keyword>
<dbReference type="Pfam" id="PF02836">
    <property type="entry name" value="Glyco_hydro_2_C"/>
    <property type="match status" value="1"/>
</dbReference>
<dbReference type="SUPFAM" id="SSF49785">
    <property type="entry name" value="Galactose-binding domain-like"/>
    <property type="match status" value="1"/>
</dbReference>
<sequence>MKYKQLLLILFLPLALSLGAKEYQPAFSAAGFYDLQNSGRQVYNFNVGWRFHKGDVAGAEKADFKDAAWDVVSTPHTVELEPAEASGCRNYQGIAWYRKHFTLDKAYAGKKAILYFEAVMGKCKVYLNGKLVKQHLGGYLPFSIDLLEAGAVPGQKCVVAVYADNSDDKNYPPGKSQKTLDFAYHGGIYRDIWLVVKNTVNISDPNEAGKVAGGGVFVHYGEINDKLADVFVDTDVQNQSDVAKSVKVETALIDPKGNVVVKTVSSVSLKKGESKQVKQSVKVKNPVLWTPDEPLLYHVESRVISGKISLDGGMTRIGIRKAEFRGVDGFYLNGKPYEKLIGGNRHQDFAYVGNAVPNSQQWRDAKKLRDAGCRIIRSAHYPQDPSFMDACDELGLFVIVPTPGWQFWNKDPEFAKLIYSDIRNMIRRDRNHTSVLMWEPILNETRFPLDFSLNALKITKEEYPYQGRFAAADMNSEGVKDNYDVVYGWPRDTGTVKQSIFTREFGEYVDDWYAHNTPNRAARAWGEGPQLIQALHLAKTYNEMCDAPAQFVGGCQWHPFDHQRGYHPDPYWGGIMDNFRQYKYSYYMFRSQIDPKRPHPLADIEPMLFVASEIGPFSSPDVVVFTNCDEVRLIRYERDTLVQKAPKALRGMPHPPVVFKNAYDFYEMRQFPYVQKNWQRVSFKAEGLIDGKVVVTEKKMPSRRSTQVRLRLDNEGQQLTADGSDFVCVIAEITDDQGNVRRLAKEQILFSVEGEGEIIGDASIQANPRVVEFGSAPVLIRSTTKAGKIKVNARVLFEGEYAPKSASIEFASVAPARTLLFEENPKVFISGKNGSQSNRKTMTDEEKQKLLNEVEKQQTDFGEVKAN</sequence>
<evidence type="ECO:0000256" key="4">
    <source>
        <dbReference type="SAM" id="MobiDB-lite"/>
    </source>
</evidence>
<evidence type="ECO:0000259" key="7">
    <source>
        <dbReference type="Pfam" id="PF02836"/>
    </source>
</evidence>
<proteinExistence type="inferred from homology"/>
<dbReference type="AlphaFoldDB" id="A0A170Z1E5"/>
<dbReference type="EMBL" id="BDCR01000001">
    <property type="protein sequence ID" value="GAT62253.1"/>
    <property type="molecule type" value="Genomic_DNA"/>
</dbReference>
<reference evidence="11" key="2">
    <citation type="journal article" date="2017" name="Genome Announc.">
        <title>Draft genome sequence of Paludibacter jiangxiensis NM7(T), a propionate-producing fermentative bacterium.</title>
        <authorList>
            <person name="Qiu Y.-L."/>
            <person name="Tourlousse D.M."/>
            <person name="Matsuura N."/>
            <person name="Ohashi A."/>
            <person name="Sekiguchi Y."/>
        </authorList>
    </citation>
    <scope>NUCLEOTIDE SEQUENCE [LARGE SCALE GENOMIC DNA]</scope>
    <source>
        <strain evidence="11">NM7</strain>
    </source>
</reference>
<dbReference type="Gene3D" id="2.60.120.260">
    <property type="entry name" value="Galactose-binding domain-like"/>
    <property type="match status" value="1"/>
</dbReference>
<comment type="caution">
    <text evidence="10">The sequence shown here is derived from an EMBL/GenBank/DDBJ whole genome shotgun (WGS) entry which is preliminary data.</text>
</comment>
<dbReference type="InterPro" id="IPR013783">
    <property type="entry name" value="Ig-like_fold"/>
</dbReference>